<feature type="region of interest" description="Disordered" evidence="2">
    <location>
        <begin position="315"/>
        <end position="459"/>
    </location>
</feature>
<dbReference type="PANTHER" id="PTHR11486">
    <property type="entry name" value="FIBROBLAST GROWTH FACTOR"/>
    <property type="match status" value="1"/>
</dbReference>
<dbReference type="CDD" id="cd00058">
    <property type="entry name" value="beta-trefoil_FGF"/>
    <property type="match status" value="1"/>
</dbReference>
<name>A0AAF3J1N9_9BILA</name>
<evidence type="ECO:0000313" key="3">
    <source>
        <dbReference type="Proteomes" id="UP000887575"/>
    </source>
</evidence>
<dbReference type="SMART" id="SM00442">
    <property type="entry name" value="FGF"/>
    <property type="match status" value="1"/>
</dbReference>
<organism evidence="3 4">
    <name type="scientific">Mesorhabditis belari</name>
    <dbReference type="NCBI Taxonomy" id="2138241"/>
    <lineage>
        <taxon>Eukaryota</taxon>
        <taxon>Metazoa</taxon>
        <taxon>Ecdysozoa</taxon>
        <taxon>Nematoda</taxon>
        <taxon>Chromadorea</taxon>
        <taxon>Rhabditida</taxon>
        <taxon>Rhabditina</taxon>
        <taxon>Rhabditomorpha</taxon>
        <taxon>Rhabditoidea</taxon>
        <taxon>Rhabditidae</taxon>
        <taxon>Mesorhabditinae</taxon>
        <taxon>Mesorhabditis</taxon>
    </lineage>
</organism>
<sequence>MLGSAVSAGGSAIGPSTSSAYSTWYDEAIFVPRNIRATRVLPPKTLPEEFEQRQINRVTFWKSEPTTTIKPHVSRSRLLDRRTETRIGTNSTSKTDLPESFPLQEIDESSVHSPELAATCATYAQTISSTNSYGAFRMSDGKLSNHTMRRGALFCRSGTWLEILDEKESRRRHRHRNPELVRGNTHTRSEFSILNFISVAFGLVSIRGEKSDRFLCMDEQSRLYAAHPSNYSAECVFLEEMLENYYNLYSSCAHFPDPNDKTFKPWYVAIRKDGRPRRGRHSRKRRRSSHFLVIHFDVADPLPVNVDVTRVVSSSIRHSSRGNEIDERKWFSPAVPPPPTVPTNLQTDYLSQLKDEKPKKKKRRKEERLRKEKEEREKRAKEIEEKRLGEVEKQREQQEEVERKRMAQKMQQWGGGGYSRFRGSNHQSQRRTPEPPLNTRHEPGAANSQSKTYFTYSSG</sequence>
<evidence type="ECO:0000313" key="4">
    <source>
        <dbReference type="WBParaSite" id="MBELARI_LOCUS10661"/>
    </source>
</evidence>
<reference evidence="4" key="1">
    <citation type="submission" date="2024-02" db="UniProtKB">
        <authorList>
            <consortium name="WormBaseParasite"/>
        </authorList>
    </citation>
    <scope>IDENTIFICATION</scope>
</reference>
<dbReference type="InterPro" id="IPR002209">
    <property type="entry name" value="Fibroblast_GF_fam"/>
</dbReference>
<protein>
    <submittedName>
        <fullName evidence="4">Uncharacterized protein</fullName>
    </submittedName>
</protein>
<evidence type="ECO:0000256" key="2">
    <source>
        <dbReference type="SAM" id="MobiDB-lite"/>
    </source>
</evidence>
<keyword evidence="3" id="KW-1185">Reference proteome</keyword>
<dbReference type="PRINTS" id="PR00262">
    <property type="entry name" value="IL1HBGF"/>
</dbReference>
<dbReference type="AlphaFoldDB" id="A0AAF3J1N9"/>
<accession>A0AAF3J1N9</accession>
<dbReference type="InterPro" id="IPR008996">
    <property type="entry name" value="IL1/FGF"/>
</dbReference>
<feature type="compositionally biased region" description="Basic and acidic residues" evidence="2">
    <location>
        <begin position="366"/>
        <end position="405"/>
    </location>
</feature>
<proteinExistence type="inferred from homology"/>
<feature type="compositionally biased region" description="Basic and acidic residues" evidence="2">
    <location>
        <begin position="321"/>
        <end position="330"/>
    </location>
</feature>
<dbReference type="GO" id="GO:0008083">
    <property type="term" value="F:growth factor activity"/>
    <property type="evidence" value="ECO:0007669"/>
    <property type="project" value="InterPro"/>
</dbReference>
<dbReference type="SUPFAM" id="SSF50353">
    <property type="entry name" value="Cytokine"/>
    <property type="match status" value="1"/>
</dbReference>
<dbReference type="InterPro" id="IPR056378">
    <property type="entry name" value="Let-756-like_FGF"/>
</dbReference>
<dbReference type="Pfam" id="PF00167">
    <property type="entry name" value="FGF"/>
    <property type="match status" value="1"/>
</dbReference>
<evidence type="ECO:0000256" key="1">
    <source>
        <dbReference type="ARBA" id="ARBA00007936"/>
    </source>
</evidence>
<dbReference type="WBParaSite" id="MBELARI_LOCUS10661">
    <property type="protein sequence ID" value="MBELARI_LOCUS10661"/>
    <property type="gene ID" value="MBELARI_LOCUS10661"/>
</dbReference>
<feature type="compositionally biased region" description="Polar residues" evidence="2">
    <location>
        <begin position="446"/>
        <end position="459"/>
    </location>
</feature>
<dbReference type="Gene3D" id="2.80.10.50">
    <property type="match status" value="1"/>
</dbReference>
<dbReference type="Proteomes" id="UP000887575">
    <property type="component" value="Unassembled WGS sequence"/>
</dbReference>
<comment type="similarity">
    <text evidence="1">Belongs to the heparin-binding growth factors family.</text>
</comment>